<comment type="caution">
    <text evidence="2">The sequence shown here is derived from an EMBL/GenBank/DDBJ whole genome shotgun (WGS) entry which is preliminary data.</text>
</comment>
<gene>
    <name evidence="2" type="ORF">DC28_01575</name>
</gene>
<protein>
    <recommendedName>
        <fullName evidence="1">Anti-bacteriophage protein A/HamA C-terminal domain-containing protein</fullName>
    </recommendedName>
</protein>
<dbReference type="AlphaFoldDB" id="A0A098R0Y6"/>
<dbReference type="RefSeq" id="WP_037545220.1">
    <property type="nucleotide sequence ID" value="NZ_JNUP01000007.1"/>
</dbReference>
<proteinExistence type="predicted"/>
<name>A0A098R0Y6_9SPIO</name>
<dbReference type="OrthoDB" id="785623at2"/>
<dbReference type="InterPro" id="IPR014976">
    <property type="entry name" value="AbpA_HamA_C"/>
</dbReference>
<evidence type="ECO:0000259" key="1">
    <source>
        <dbReference type="Pfam" id="PF08878"/>
    </source>
</evidence>
<organism evidence="2 3">
    <name type="scientific">Spirochaeta lutea</name>
    <dbReference type="NCBI Taxonomy" id="1480694"/>
    <lineage>
        <taxon>Bacteria</taxon>
        <taxon>Pseudomonadati</taxon>
        <taxon>Spirochaetota</taxon>
        <taxon>Spirochaetia</taxon>
        <taxon>Spirochaetales</taxon>
        <taxon>Spirochaetaceae</taxon>
        <taxon>Spirochaeta</taxon>
    </lineage>
</organism>
<dbReference type="EMBL" id="JNUP01000007">
    <property type="protein sequence ID" value="KGE73664.1"/>
    <property type="molecule type" value="Genomic_DNA"/>
</dbReference>
<evidence type="ECO:0000313" key="3">
    <source>
        <dbReference type="Proteomes" id="UP000029692"/>
    </source>
</evidence>
<accession>A0A098R0Y6</accession>
<reference evidence="2 3" key="1">
    <citation type="submission" date="2014-05" db="EMBL/GenBank/DDBJ databases">
        <title>De novo Genome Sequence of Spirocheata sp.</title>
        <authorList>
            <person name="Shivani Y."/>
            <person name="Subhash Y."/>
            <person name="Tushar L."/>
            <person name="Sasikala C."/>
            <person name="Ramana C.V."/>
        </authorList>
    </citation>
    <scope>NUCLEOTIDE SEQUENCE [LARGE SCALE GENOMIC DNA]</scope>
    <source>
        <strain evidence="2 3">JC230</strain>
    </source>
</reference>
<dbReference type="Proteomes" id="UP000029692">
    <property type="component" value="Unassembled WGS sequence"/>
</dbReference>
<evidence type="ECO:0000313" key="2">
    <source>
        <dbReference type="EMBL" id="KGE73664.1"/>
    </source>
</evidence>
<sequence length="302" mass="35224">MLFEVLLNNQVRNIAPYFELRLIENDHLLSIINDFEDGKWRYKKFQNYIWDNIAETTLNYKEREALVNQSLLTAAAKNLRLSDKDDATGEGSELAEILLYALMKDHYKALPVVPKIFYKQNTQDYAKGSDSVHIVIEDNEEFSLWFGEAKFYNSVDNSRLSRIVESVKNSLRTDKLKKECSIISGVSDISYIIGDNIAEKVKAVLSYQNSIDTIKELIHVPILLLYECSITKTESVLTEEYRRNIKELHVDIAKRYFSKQLENISDIFLHEKIKFHFILFPVPDKENIVSKFIENVEFYRGD</sequence>
<dbReference type="Pfam" id="PF08878">
    <property type="entry name" value="HamA"/>
    <property type="match status" value="1"/>
</dbReference>
<feature type="domain" description="Anti-bacteriophage protein A/HamA C-terminal" evidence="1">
    <location>
        <begin position="24"/>
        <end position="295"/>
    </location>
</feature>
<dbReference type="eggNOG" id="ENOG502Z96M">
    <property type="taxonomic scope" value="Bacteria"/>
</dbReference>
<keyword evidence="3" id="KW-1185">Reference proteome</keyword>